<evidence type="ECO:0000313" key="11">
    <source>
        <dbReference type="EMBL" id="RCN53489.1"/>
    </source>
</evidence>
<dbReference type="Pfam" id="PF03178">
    <property type="entry name" value="CPSF_A"/>
    <property type="match status" value="1"/>
</dbReference>
<dbReference type="Gene3D" id="2.130.10.10">
    <property type="entry name" value="YVTN repeat-like/Quinoprotein amine dehydrogenase"/>
    <property type="match status" value="3"/>
</dbReference>
<evidence type="ECO:0000259" key="8">
    <source>
        <dbReference type="Pfam" id="PF03178"/>
    </source>
</evidence>
<dbReference type="OrthoDB" id="433457at2759"/>
<dbReference type="InterPro" id="IPR015943">
    <property type="entry name" value="WD40/YVTN_repeat-like_dom_sf"/>
</dbReference>
<evidence type="ECO:0000259" key="9">
    <source>
        <dbReference type="Pfam" id="PF10433"/>
    </source>
</evidence>
<feature type="compositionally biased region" description="Low complexity" evidence="7">
    <location>
        <begin position="784"/>
        <end position="798"/>
    </location>
</feature>
<dbReference type="GO" id="GO:0005737">
    <property type="term" value="C:cytoplasm"/>
    <property type="evidence" value="ECO:0007669"/>
    <property type="project" value="UniProtKB-SubCell"/>
</dbReference>
<dbReference type="GO" id="GO:0043161">
    <property type="term" value="P:proteasome-mediated ubiquitin-dependent protein catabolic process"/>
    <property type="evidence" value="ECO:0007669"/>
    <property type="project" value="UniProtKB-UniRule"/>
</dbReference>
<sequence length="1167" mass="128880">MSLNYIVSAKKASVVTDAVVGNFTGDEDMNLILAKVNRLEIVKVASDGLKVVQEVPVFGRIETIRLFRPKGESRDSLLILTAKNHLAIVAWDVEKNELITRAAGSVCDRVGRPSDYGPIACVNKSGLIALRIYDGTLKIIQWEDNKDLKSFNVRFEDLAIVDLSFIETQGDSIRLAYISQDSNGRHLKTVELSLAEKELKTISKQDNIETEARMVIPVPLPCGGVIVIGQETILYNGEDNVYLTISPNTMNKALFTCYASVDTNGQRFLLADDHGVLYMLVLDVDVKAPSPCVKDLKVSFSATLFQWSIRKFETCFQIESLGETTIAECLVYLDNGVLFVGSRFGDSQLVRLTSQPHAENNSFVQILQTFTNLAPIRDIAVMECDGQNQIITCSGAFKEGSLRIIRNGIGIDEAASVDIPGVKGIFTLKIGSKLDNYIIISLSSETHILAMNGEELEDTQLLDLETDEHTLWAGMLGSSQIVLQVTSTSVLLAREGTKKVVWKPSHSSLINLVSVNQGSGQLVVACGTRVYYLQCGDMTITEVASVTLQDEVACIDIGTIGNISYRLEYSEEFAASVDFCIFAEESTESTLIAVGFWKHHRIALYSLPNIAEITCENMPGDMLPRSIMMTKLENTIYLMVALGDGTLYYYHVDRENGALLEMKKATVGTQPPSLNRFYSRGQMHIFVCSDRPAVIFSSNGKLVFSNVNLRIVTHVCALNSSSYRNSLVMSDGETIVIGTVDEIQKLHIRTVSLGESVRRVVHQPETSTMAILVSRPLDSDRYSVSKMATAKSSSKTSAGQRPSVSVDSTDGDVHSVVTLDDNTFEYLHCHELGPCEQALSVISTKLGDDPTTYYIVGTALVYSDETESKNGRLLVFESGKGSERTHLRLVHEKEIRGAPFSIDVLNGKLIVAINSSVRLFEWTSEKELRLECSHFNYITALFIKVKGDQVLVGDLMRSMTILNYKAVESTFEEVAKDFRGMWMSAVEFIDAETALGAEAGHNLFTCEIDRGADNADEKRRLAEAGMFYLGEMVNVFRRGSLVSSHVDNPLPIEKPILFGTIDGTIGLIVQLPEKYFKFFSDVEKGVARETDNCMRIDHAVYRQFTSEKIVEKAVGFVDGDLVESLLDMPHETAAAALAGIQRPDCADEISSSPEELMKIIEDMSRIH</sequence>
<comment type="similarity">
    <text evidence="2 6">Belongs to the DDB1 family.</text>
</comment>
<gene>
    <name evidence="11" type="ORF">ANCCAN_00555</name>
</gene>
<feature type="domain" description="RSE1/DDB1/CPSF1 first beta-propeller" evidence="9">
    <location>
        <begin position="15"/>
        <end position="370"/>
    </location>
</feature>
<dbReference type="InterPro" id="IPR018846">
    <property type="entry name" value="Beta-prop_RSE1/DDB1/CPSF1_1st"/>
</dbReference>
<dbReference type="InterPro" id="IPR058543">
    <property type="entry name" value="Beta-prop_RSE1/DDB1/CPSF1_2nd"/>
</dbReference>
<evidence type="ECO:0000313" key="12">
    <source>
        <dbReference type="Proteomes" id="UP000252519"/>
    </source>
</evidence>
<feature type="region of interest" description="Disordered" evidence="7">
    <location>
        <begin position="784"/>
        <end position="809"/>
    </location>
</feature>
<dbReference type="InterPro" id="IPR050358">
    <property type="entry name" value="RSE1/DDB1/CFT1"/>
</dbReference>
<comment type="subcellular location">
    <subcellularLocation>
        <location evidence="6">Cytoplasm</location>
    </subcellularLocation>
    <subcellularLocation>
        <location evidence="1 6">Nucleus</location>
    </subcellularLocation>
</comment>
<accession>A0A368HCX4</accession>
<comment type="caution">
    <text evidence="11">The sequence shown here is derived from an EMBL/GenBank/DDBJ whole genome shotgun (WGS) entry which is preliminary data.</text>
</comment>
<evidence type="ECO:0000256" key="5">
    <source>
        <dbReference type="ARBA" id="ARBA00031668"/>
    </source>
</evidence>
<dbReference type="Pfam" id="PF23726">
    <property type="entry name" value="Beta-prop_RSE1_2nd"/>
    <property type="match status" value="1"/>
</dbReference>
<comment type="function">
    <text evidence="6">Plays a role in DNA repair. May be a component of an E3 ubiquitin-protein ligase which promotes histone ubiquitination in response to UV irradiation. Histone ubiquitination may be important for subsequent DNA repair.</text>
</comment>
<dbReference type="AlphaFoldDB" id="A0A368HCX4"/>
<dbReference type="PANTHER" id="PTHR10644">
    <property type="entry name" value="DNA REPAIR/RNA PROCESSING CPSF FAMILY"/>
    <property type="match status" value="1"/>
</dbReference>
<evidence type="ECO:0000256" key="7">
    <source>
        <dbReference type="SAM" id="MobiDB-lite"/>
    </source>
</evidence>
<organism evidence="11 12">
    <name type="scientific">Ancylostoma caninum</name>
    <name type="common">Dog hookworm</name>
    <dbReference type="NCBI Taxonomy" id="29170"/>
    <lineage>
        <taxon>Eukaryota</taxon>
        <taxon>Metazoa</taxon>
        <taxon>Ecdysozoa</taxon>
        <taxon>Nematoda</taxon>
        <taxon>Chromadorea</taxon>
        <taxon>Rhabditida</taxon>
        <taxon>Rhabditina</taxon>
        <taxon>Rhabditomorpha</taxon>
        <taxon>Strongyloidea</taxon>
        <taxon>Ancylostomatidae</taxon>
        <taxon>Ancylostomatinae</taxon>
        <taxon>Ancylostoma</taxon>
    </lineage>
</organism>
<evidence type="ECO:0000256" key="6">
    <source>
        <dbReference type="RuleBase" id="RU368023"/>
    </source>
</evidence>
<evidence type="ECO:0000256" key="2">
    <source>
        <dbReference type="ARBA" id="ARBA00007453"/>
    </source>
</evidence>
<keyword evidence="4 6" id="KW-0539">Nucleus</keyword>
<feature type="domain" description="RSE1/DDB1/CPSF1 C-terminal" evidence="8">
    <location>
        <begin position="816"/>
        <end position="1126"/>
    </location>
</feature>
<keyword evidence="12" id="KW-1185">Reference proteome</keyword>
<dbReference type="STRING" id="29170.A0A368HCX4"/>
<dbReference type="GO" id="GO:0005634">
    <property type="term" value="C:nucleus"/>
    <property type="evidence" value="ECO:0007669"/>
    <property type="project" value="UniProtKB-SubCell"/>
</dbReference>
<dbReference type="Gene3D" id="1.10.150.910">
    <property type="match status" value="1"/>
</dbReference>
<dbReference type="SUPFAM" id="SSF50978">
    <property type="entry name" value="WD40 repeat-like"/>
    <property type="match status" value="1"/>
</dbReference>
<feature type="domain" description="RSE1/DDB1/CPSF1 second beta-propeller" evidence="10">
    <location>
        <begin position="412"/>
        <end position="740"/>
    </location>
</feature>
<dbReference type="EMBL" id="JOJR01000002">
    <property type="protein sequence ID" value="RCN53489.1"/>
    <property type="molecule type" value="Genomic_DNA"/>
</dbReference>
<name>A0A368HCX4_ANCCA</name>
<dbReference type="SUPFAM" id="SSF50998">
    <property type="entry name" value="Quinoprotein alcohol dehydrogenase-like"/>
    <property type="match status" value="1"/>
</dbReference>
<feature type="compositionally biased region" description="Polar residues" evidence="7">
    <location>
        <begin position="799"/>
        <end position="808"/>
    </location>
</feature>
<dbReference type="GO" id="GO:0016567">
    <property type="term" value="P:protein ubiquitination"/>
    <property type="evidence" value="ECO:0007669"/>
    <property type="project" value="UniProtKB-UniPathway"/>
</dbReference>
<evidence type="ECO:0000256" key="3">
    <source>
        <dbReference type="ARBA" id="ARBA00014577"/>
    </source>
</evidence>
<dbReference type="Proteomes" id="UP000252519">
    <property type="component" value="Unassembled WGS sequence"/>
</dbReference>
<protein>
    <recommendedName>
        <fullName evidence="3 6">DNA damage-binding protein 1</fullName>
    </recommendedName>
    <alternativeName>
        <fullName evidence="5 6">Damage-specific DNA-binding protein 1</fullName>
    </alternativeName>
</protein>
<keyword evidence="6" id="KW-0963">Cytoplasm</keyword>
<comment type="pathway">
    <text evidence="6">Protein modification; protein ubiquitination.</text>
</comment>
<evidence type="ECO:0000256" key="1">
    <source>
        <dbReference type="ARBA" id="ARBA00004123"/>
    </source>
</evidence>
<dbReference type="InterPro" id="IPR011047">
    <property type="entry name" value="Quinoprotein_ADH-like_sf"/>
</dbReference>
<dbReference type="InterPro" id="IPR004871">
    <property type="entry name" value="RSE1/DDB1/CPSF1_C"/>
</dbReference>
<evidence type="ECO:0000259" key="10">
    <source>
        <dbReference type="Pfam" id="PF23726"/>
    </source>
</evidence>
<dbReference type="InterPro" id="IPR036322">
    <property type="entry name" value="WD40_repeat_dom_sf"/>
</dbReference>
<reference evidence="11 12" key="1">
    <citation type="submission" date="2014-10" db="EMBL/GenBank/DDBJ databases">
        <title>Draft genome of the hookworm Ancylostoma caninum.</title>
        <authorList>
            <person name="Mitreva M."/>
        </authorList>
    </citation>
    <scope>NUCLEOTIDE SEQUENCE [LARGE SCALE GENOMIC DNA]</scope>
    <source>
        <strain evidence="11 12">Baltimore</strain>
    </source>
</reference>
<dbReference type="Pfam" id="PF10433">
    <property type="entry name" value="Beta-prop_RSE1_1st"/>
    <property type="match status" value="1"/>
</dbReference>
<dbReference type="GO" id="GO:0003676">
    <property type="term" value="F:nucleic acid binding"/>
    <property type="evidence" value="ECO:0007669"/>
    <property type="project" value="InterPro"/>
</dbReference>
<evidence type="ECO:0000256" key="4">
    <source>
        <dbReference type="ARBA" id="ARBA00023242"/>
    </source>
</evidence>
<dbReference type="UniPathway" id="UPA00143"/>
<proteinExistence type="inferred from homology"/>